<evidence type="ECO:0000259" key="9">
    <source>
        <dbReference type="PROSITE" id="PS50850"/>
    </source>
</evidence>
<keyword evidence="6 8" id="KW-1133">Transmembrane helix</keyword>
<protein>
    <recommendedName>
        <fullName evidence="8">Bcr/CflA family efflux transporter</fullName>
    </recommendedName>
</protein>
<dbReference type="InterPro" id="IPR020846">
    <property type="entry name" value="MFS_dom"/>
</dbReference>
<feature type="transmembrane region" description="Helical" evidence="8">
    <location>
        <begin position="110"/>
        <end position="131"/>
    </location>
</feature>
<evidence type="ECO:0000256" key="3">
    <source>
        <dbReference type="ARBA" id="ARBA00022448"/>
    </source>
</evidence>
<dbReference type="Gene3D" id="1.20.1720.10">
    <property type="entry name" value="Multidrug resistance protein D"/>
    <property type="match status" value="1"/>
</dbReference>
<dbReference type="NCBIfam" id="TIGR00710">
    <property type="entry name" value="efflux_Bcr_CflA"/>
    <property type="match status" value="1"/>
</dbReference>
<evidence type="ECO:0000256" key="6">
    <source>
        <dbReference type="ARBA" id="ARBA00022989"/>
    </source>
</evidence>
<name>A0A1I4UTU1_9HYPH</name>
<dbReference type="GO" id="GO:0005886">
    <property type="term" value="C:plasma membrane"/>
    <property type="evidence" value="ECO:0007669"/>
    <property type="project" value="UniProtKB-SubCell"/>
</dbReference>
<feature type="transmembrane region" description="Helical" evidence="8">
    <location>
        <begin position="85"/>
        <end position="104"/>
    </location>
</feature>
<comment type="subcellular location">
    <subcellularLocation>
        <location evidence="8">Cell inner membrane</location>
        <topology evidence="8">Multi-pass membrane protein</topology>
    </subcellularLocation>
    <subcellularLocation>
        <location evidence="1">Cell membrane</location>
        <topology evidence="1">Multi-pass membrane protein</topology>
    </subcellularLocation>
</comment>
<evidence type="ECO:0000313" key="11">
    <source>
        <dbReference type="Proteomes" id="UP000233491"/>
    </source>
</evidence>
<accession>A0A1I4UTU1</accession>
<dbReference type="RefSeq" id="WP_101288631.1">
    <property type="nucleotide sequence ID" value="NZ_FOUQ01000009.1"/>
</dbReference>
<dbReference type="InterPro" id="IPR036259">
    <property type="entry name" value="MFS_trans_sf"/>
</dbReference>
<dbReference type="SUPFAM" id="SSF103473">
    <property type="entry name" value="MFS general substrate transporter"/>
    <property type="match status" value="1"/>
</dbReference>
<evidence type="ECO:0000256" key="8">
    <source>
        <dbReference type="RuleBase" id="RU365088"/>
    </source>
</evidence>
<evidence type="ECO:0000313" key="10">
    <source>
        <dbReference type="EMBL" id="PKR89831.1"/>
    </source>
</evidence>
<feature type="transmembrane region" description="Helical" evidence="8">
    <location>
        <begin position="174"/>
        <end position="193"/>
    </location>
</feature>
<dbReference type="GO" id="GO:1990961">
    <property type="term" value="P:xenobiotic detoxification by transmembrane export across the plasma membrane"/>
    <property type="evidence" value="ECO:0007669"/>
    <property type="project" value="InterPro"/>
</dbReference>
<evidence type="ECO:0000256" key="2">
    <source>
        <dbReference type="ARBA" id="ARBA00006236"/>
    </source>
</evidence>
<feature type="transmembrane region" description="Helical" evidence="8">
    <location>
        <begin position="318"/>
        <end position="341"/>
    </location>
</feature>
<dbReference type="InterPro" id="IPR004812">
    <property type="entry name" value="Efflux_drug-R_Bcr/CmlA"/>
</dbReference>
<keyword evidence="11" id="KW-1185">Reference proteome</keyword>
<reference evidence="10 11" key="1">
    <citation type="submission" date="2017-12" db="EMBL/GenBank/DDBJ databases">
        <title>Anaerobic carbon monoxide metabolism by Pleomorphomonas carboxyditropha sp. nov., a new mesophilic hydrogenogenic carboxidotroph.</title>
        <authorList>
            <person name="Esquivel-Elizondo S."/>
            <person name="Krajmalnik-Brown R."/>
        </authorList>
    </citation>
    <scope>NUCLEOTIDE SEQUENCE [LARGE SCALE GENOMIC DNA]</scope>
    <source>
        <strain evidence="10 11">R5-392</strain>
    </source>
</reference>
<dbReference type="GO" id="GO:0042910">
    <property type="term" value="F:xenobiotic transmembrane transporter activity"/>
    <property type="evidence" value="ECO:0007669"/>
    <property type="project" value="InterPro"/>
</dbReference>
<dbReference type="PROSITE" id="PS50850">
    <property type="entry name" value="MFS"/>
    <property type="match status" value="1"/>
</dbReference>
<sequence>MTTPTGLPVRQGPGFAETVALIAALMGLTALAIDAMLPALPAIGQSFGVAEANELQLVVYAYMIGFGIAQVVYGPLSDVWGRRPLVIAGLAILIAGAVVSAFATGFTGLLIARVLQGIGAAAARVIAVSIVRDRYAGREMARVMSFTMMVFMVVPVLAPTFGGLILALAGWRSIFAIMAALSIAVGLWFFIRMPETLHPEFRRPLSVRSIVDAARICVTNREAVGYSLAIGLLFAMLMGFIGSAEQILGSDGYRLGALFPAAFAVVAITGGVAAFINGRLVRTWGMHRLSHGSHLIHVGLTGAFFVMANLWGGLPPLWLFMAMMVAMQFFFSFAISNYNALALDPLGEVAGTASSLIGAFTTLVGTIGGALIGQAFDGTVVPLAAGFFGLSAVTLLIVLWTERGRLLQPHHQAGAMPAVAE</sequence>
<comment type="similarity">
    <text evidence="2 8">Belongs to the major facilitator superfamily. Bcr/CmlA family.</text>
</comment>
<keyword evidence="8" id="KW-0997">Cell inner membrane</keyword>
<dbReference type="Pfam" id="PF07690">
    <property type="entry name" value="MFS_1"/>
    <property type="match status" value="1"/>
</dbReference>
<evidence type="ECO:0000256" key="5">
    <source>
        <dbReference type="ARBA" id="ARBA00022692"/>
    </source>
</evidence>
<dbReference type="EMBL" id="PJNW01000004">
    <property type="protein sequence ID" value="PKR89831.1"/>
    <property type="molecule type" value="Genomic_DNA"/>
</dbReference>
<evidence type="ECO:0000256" key="1">
    <source>
        <dbReference type="ARBA" id="ARBA00004651"/>
    </source>
</evidence>
<evidence type="ECO:0000256" key="7">
    <source>
        <dbReference type="ARBA" id="ARBA00023136"/>
    </source>
</evidence>
<dbReference type="OrthoDB" id="9800416at2"/>
<feature type="transmembrane region" description="Helical" evidence="8">
    <location>
        <begin position="20"/>
        <end position="43"/>
    </location>
</feature>
<dbReference type="InterPro" id="IPR011701">
    <property type="entry name" value="MFS"/>
</dbReference>
<keyword evidence="4" id="KW-1003">Cell membrane</keyword>
<evidence type="ECO:0000256" key="4">
    <source>
        <dbReference type="ARBA" id="ARBA00022475"/>
    </source>
</evidence>
<proteinExistence type="inferred from homology"/>
<feature type="transmembrane region" description="Helical" evidence="8">
    <location>
        <begin position="253"/>
        <end position="275"/>
    </location>
</feature>
<dbReference type="PANTHER" id="PTHR23502">
    <property type="entry name" value="MAJOR FACILITATOR SUPERFAMILY"/>
    <property type="match status" value="1"/>
</dbReference>
<keyword evidence="3 8" id="KW-0813">Transport</keyword>
<keyword evidence="7 8" id="KW-0472">Membrane</keyword>
<feature type="transmembrane region" description="Helical" evidence="8">
    <location>
        <begin position="353"/>
        <end position="373"/>
    </location>
</feature>
<dbReference type="Proteomes" id="UP000233491">
    <property type="component" value="Unassembled WGS sequence"/>
</dbReference>
<keyword evidence="5 8" id="KW-0812">Transmembrane</keyword>
<dbReference type="PANTHER" id="PTHR23502:SF132">
    <property type="entry name" value="POLYAMINE TRANSPORTER 2-RELATED"/>
    <property type="match status" value="1"/>
</dbReference>
<feature type="domain" description="Major facilitator superfamily (MFS) profile" evidence="9">
    <location>
        <begin position="15"/>
        <end position="403"/>
    </location>
</feature>
<comment type="caution">
    <text evidence="10">The sequence shown here is derived from an EMBL/GenBank/DDBJ whole genome shotgun (WGS) entry which is preliminary data.</text>
</comment>
<dbReference type="CDD" id="cd17320">
    <property type="entry name" value="MFS_MdfA_MDR_like"/>
    <property type="match status" value="1"/>
</dbReference>
<feature type="transmembrane region" description="Helical" evidence="8">
    <location>
        <begin position="379"/>
        <end position="400"/>
    </location>
</feature>
<feature type="transmembrane region" description="Helical" evidence="8">
    <location>
        <begin position="295"/>
        <end position="312"/>
    </location>
</feature>
<organism evidence="10 11">
    <name type="scientific">Pleomorphomonas diazotrophica</name>
    <dbReference type="NCBI Taxonomy" id="1166257"/>
    <lineage>
        <taxon>Bacteria</taxon>
        <taxon>Pseudomonadati</taxon>
        <taxon>Pseudomonadota</taxon>
        <taxon>Alphaproteobacteria</taxon>
        <taxon>Hyphomicrobiales</taxon>
        <taxon>Pleomorphomonadaceae</taxon>
        <taxon>Pleomorphomonas</taxon>
    </lineage>
</organism>
<dbReference type="AlphaFoldDB" id="A0A1I4UTU1"/>
<feature type="transmembrane region" description="Helical" evidence="8">
    <location>
        <begin position="55"/>
        <end position="73"/>
    </location>
</feature>
<feature type="transmembrane region" description="Helical" evidence="8">
    <location>
        <begin position="143"/>
        <end position="168"/>
    </location>
</feature>
<feature type="transmembrane region" description="Helical" evidence="8">
    <location>
        <begin position="223"/>
        <end position="241"/>
    </location>
</feature>
<gene>
    <name evidence="10" type="ORF">CXZ10_08015</name>
</gene>